<sequence>MLRSPSQLVPGNSGRLRSAQGNRPVSSAEPGDRQQRMSPTEFLSLMLGISVALMLSGSATFVLGFMLMPWVIGMAMFLFFCGIVSYLSALGWSVLCPTPVFQRTPRKEVSESETEIELLNHRSYTENLQP</sequence>
<evidence type="ECO:0000256" key="1">
    <source>
        <dbReference type="SAM" id="MobiDB-lite"/>
    </source>
</evidence>
<evidence type="ECO:0000256" key="2">
    <source>
        <dbReference type="SAM" id="Phobius"/>
    </source>
</evidence>
<dbReference type="OrthoDB" id="1936751at2759"/>
<reference evidence="3" key="1">
    <citation type="submission" date="2020-02" db="EMBL/GenBank/DDBJ databases">
        <authorList>
            <person name="Scholz U."/>
            <person name="Mascher M."/>
            <person name="Fiebig A."/>
        </authorList>
    </citation>
    <scope>NUCLEOTIDE SEQUENCE</scope>
</reference>
<feature type="transmembrane region" description="Helical" evidence="2">
    <location>
        <begin position="74"/>
        <end position="96"/>
    </location>
</feature>
<accession>A0A7I8L624</accession>
<gene>
    <name evidence="3" type="ORF">SI8410_11015362</name>
</gene>
<keyword evidence="2" id="KW-1133">Transmembrane helix</keyword>
<dbReference type="AlphaFoldDB" id="A0A7I8L624"/>
<proteinExistence type="predicted"/>
<name>A0A7I8L624_SPIIN</name>
<organism evidence="3 4">
    <name type="scientific">Spirodela intermedia</name>
    <name type="common">Intermediate duckweed</name>
    <dbReference type="NCBI Taxonomy" id="51605"/>
    <lineage>
        <taxon>Eukaryota</taxon>
        <taxon>Viridiplantae</taxon>
        <taxon>Streptophyta</taxon>
        <taxon>Embryophyta</taxon>
        <taxon>Tracheophyta</taxon>
        <taxon>Spermatophyta</taxon>
        <taxon>Magnoliopsida</taxon>
        <taxon>Liliopsida</taxon>
        <taxon>Araceae</taxon>
        <taxon>Lemnoideae</taxon>
        <taxon>Spirodela</taxon>
    </lineage>
</organism>
<keyword evidence="2" id="KW-0472">Membrane</keyword>
<dbReference type="PANTHER" id="PTHR34781">
    <property type="entry name" value="TRANSMEMBRANE PROTEIN"/>
    <property type="match status" value="1"/>
</dbReference>
<dbReference type="PANTHER" id="PTHR34781:SF2">
    <property type="entry name" value="TRANSMEMBRANE PROTEIN"/>
    <property type="match status" value="1"/>
</dbReference>
<keyword evidence="2" id="KW-0812">Transmembrane</keyword>
<evidence type="ECO:0000313" key="3">
    <source>
        <dbReference type="EMBL" id="CAA7404684.1"/>
    </source>
</evidence>
<protein>
    <submittedName>
        <fullName evidence="3">Uncharacterized protein</fullName>
    </submittedName>
</protein>
<keyword evidence="4" id="KW-1185">Reference proteome</keyword>
<feature type="region of interest" description="Disordered" evidence="1">
    <location>
        <begin position="1"/>
        <end position="37"/>
    </location>
</feature>
<evidence type="ECO:0000313" key="4">
    <source>
        <dbReference type="Proteomes" id="UP000663760"/>
    </source>
</evidence>
<dbReference type="Proteomes" id="UP000663760">
    <property type="component" value="Chromosome 11"/>
</dbReference>
<feature type="transmembrane region" description="Helical" evidence="2">
    <location>
        <begin position="42"/>
        <end position="68"/>
    </location>
</feature>
<dbReference type="EMBL" id="LR746274">
    <property type="protein sequence ID" value="CAA7404684.1"/>
    <property type="molecule type" value="Genomic_DNA"/>
</dbReference>
<feature type="compositionally biased region" description="Polar residues" evidence="1">
    <location>
        <begin position="1"/>
        <end position="10"/>
    </location>
</feature>